<keyword evidence="3" id="KW-0274">FAD</keyword>
<dbReference type="GO" id="GO:0050660">
    <property type="term" value="F:flavin adenine dinucleotide binding"/>
    <property type="evidence" value="ECO:0007669"/>
    <property type="project" value="TreeGrafter"/>
</dbReference>
<dbReference type="SUPFAM" id="SSF51905">
    <property type="entry name" value="FAD/NAD(P)-binding domain"/>
    <property type="match status" value="1"/>
</dbReference>
<evidence type="ECO:0000259" key="5">
    <source>
        <dbReference type="Pfam" id="PF07992"/>
    </source>
</evidence>
<dbReference type="AlphaFoldDB" id="A0A3A9YBJ9"/>
<dbReference type="RefSeq" id="WP_120690171.1">
    <property type="nucleotide sequence ID" value="NZ_RAZT01000012.1"/>
</dbReference>
<dbReference type="Pfam" id="PF07992">
    <property type="entry name" value="Pyr_redox_2"/>
    <property type="match status" value="1"/>
</dbReference>
<dbReference type="InterPro" id="IPR023753">
    <property type="entry name" value="FAD/NAD-binding_dom"/>
</dbReference>
<keyword evidence="2" id="KW-0285">Flavoprotein</keyword>
<dbReference type="Gene3D" id="3.50.50.100">
    <property type="match status" value="1"/>
</dbReference>
<feature type="domain" description="FAD/NAD(P)-binding" evidence="5">
    <location>
        <begin position="10"/>
        <end position="284"/>
    </location>
</feature>
<gene>
    <name evidence="6" type="ORF">D7044_23175</name>
</gene>
<dbReference type="Proteomes" id="UP000275865">
    <property type="component" value="Unassembled WGS sequence"/>
</dbReference>
<evidence type="ECO:0000256" key="2">
    <source>
        <dbReference type="ARBA" id="ARBA00022630"/>
    </source>
</evidence>
<evidence type="ECO:0000256" key="3">
    <source>
        <dbReference type="ARBA" id="ARBA00022827"/>
    </source>
</evidence>
<keyword evidence="4" id="KW-0560">Oxidoreductase</keyword>
<accession>A0A3A9YBJ9</accession>
<evidence type="ECO:0000313" key="7">
    <source>
        <dbReference type="Proteomes" id="UP000275865"/>
    </source>
</evidence>
<organism evidence="6 7">
    <name type="scientific">Micromonospora musae</name>
    <dbReference type="NCBI Taxonomy" id="1894970"/>
    <lineage>
        <taxon>Bacteria</taxon>
        <taxon>Bacillati</taxon>
        <taxon>Actinomycetota</taxon>
        <taxon>Actinomycetes</taxon>
        <taxon>Micromonosporales</taxon>
        <taxon>Micromonosporaceae</taxon>
        <taxon>Micromonospora</taxon>
    </lineage>
</organism>
<sequence>MTENTQPRPTVVVLGGGYSGITVAKALDDIADVTLVAPSDAFVHNNAAWRALVEPEWVDRIFLPYERLLNRGHFLRDRAVSVDGRRVTLASGRQLEPDFLILATGSSYPFPAKVDEPNAETGRAKFRQAHQALLDAGRVLVVGAGPTGLELAGEIKAFYPDKHVTIVGVASDILVGPFDQELRDELRRQLDKMGVELKLGSPLLSLPAAAPTTAASIVVTTEAGDELSADVWYQCFGITPETGYLRGPLAAARRDDGYVHVDEYLRVGGQDGVFAVGDITDADRNGTGTAAAQANLMAANLRALITGTGELTAYRPGPLAIAIPLGPEGGAGQLPGLDGVAGAEVIADLKGRNMLVEPWAGLFDASAATDHH</sequence>
<name>A0A3A9YBJ9_9ACTN</name>
<evidence type="ECO:0000313" key="6">
    <source>
        <dbReference type="EMBL" id="RKN29117.1"/>
    </source>
</evidence>
<comment type="similarity">
    <text evidence="1">Belongs to the FAD-dependent oxidoreductase family.</text>
</comment>
<dbReference type="GO" id="GO:0004174">
    <property type="term" value="F:electron-transferring-flavoprotein dehydrogenase activity"/>
    <property type="evidence" value="ECO:0007669"/>
    <property type="project" value="TreeGrafter"/>
</dbReference>
<dbReference type="PRINTS" id="PR00368">
    <property type="entry name" value="FADPNR"/>
</dbReference>
<dbReference type="InterPro" id="IPR036188">
    <property type="entry name" value="FAD/NAD-bd_sf"/>
</dbReference>
<reference evidence="6 7" key="1">
    <citation type="submission" date="2018-09" db="EMBL/GenBank/DDBJ databases">
        <title>Micromonospora sp. nov. MS1-9, isolated from a root of Musa sp.</title>
        <authorList>
            <person name="Kuncharoen N."/>
            <person name="Kudo T."/>
            <person name="Ohkuma M."/>
            <person name="Yuki M."/>
            <person name="Tanasupawat S."/>
        </authorList>
    </citation>
    <scope>NUCLEOTIDE SEQUENCE [LARGE SCALE GENOMIC DNA]</scope>
    <source>
        <strain evidence="6 7">MS1-9</strain>
    </source>
</reference>
<dbReference type="PANTHER" id="PTHR43735:SF3">
    <property type="entry name" value="FERROPTOSIS SUPPRESSOR PROTEIN 1"/>
    <property type="match status" value="1"/>
</dbReference>
<evidence type="ECO:0000256" key="1">
    <source>
        <dbReference type="ARBA" id="ARBA00006442"/>
    </source>
</evidence>
<comment type="caution">
    <text evidence="6">The sequence shown here is derived from an EMBL/GenBank/DDBJ whole genome shotgun (WGS) entry which is preliminary data.</text>
</comment>
<dbReference type="GO" id="GO:0005737">
    <property type="term" value="C:cytoplasm"/>
    <property type="evidence" value="ECO:0007669"/>
    <property type="project" value="TreeGrafter"/>
</dbReference>
<dbReference type="PANTHER" id="PTHR43735">
    <property type="entry name" value="APOPTOSIS-INDUCING FACTOR 1"/>
    <property type="match status" value="1"/>
</dbReference>
<evidence type="ECO:0000256" key="4">
    <source>
        <dbReference type="ARBA" id="ARBA00023002"/>
    </source>
</evidence>
<proteinExistence type="inferred from homology"/>
<protein>
    <submittedName>
        <fullName evidence="6">FAD-dependent oxidoreductase</fullName>
    </submittedName>
</protein>
<dbReference type="EMBL" id="RAZT01000012">
    <property type="protein sequence ID" value="RKN29117.1"/>
    <property type="molecule type" value="Genomic_DNA"/>
</dbReference>